<evidence type="ECO:0000313" key="1">
    <source>
        <dbReference type="EMBL" id="MDD9206813.1"/>
    </source>
</evidence>
<keyword evidence="2" id="KW-1185">Reference proteome</keyword>
<dbReference type="Pfam" id="PF11316">
    <property type="entry name" value="Rhamno_transf"/>
    <property type="match status" value="1"/>
</dbReference>
<sequence length="251" mass="27868">MGQGTRGIDPAWLGPRFDIFESVCAPSVLSQTAPDIEWLVFFDADTPEAYRLRATHLAEEFGFLPVWLSGEFTSSVAAREVVALLRPGDQRVITTRLDNDDALHPRYAEIVQDELGARTNGYVTFPFGAQLAAGEFFARLYPSNPFLSRVEAAQGEIGTVYAARHWLPREHRPKRIWTRHPAWLQVVHGANLANEVRGVWIRPSGPAQAFGVDAGDHEPAALGRARRRVISAVSLVGALSDRLAPRRRKTH</sequence>
<dbReference type="Proteomes" id="UP001165561">
    <property type="component" value="Unassembled WGS sequence"/>
</dbReference>
<dbReference type="EMBL" id="JARACI010000981">
    <property type="protein sequence ID" value="MDD9206813.1"/>
    <property type="molecule type" value="Genomic_DNA"/>
</dbReference>
<dbReference type="InterPro" id="IPR021466">
    <property type="entry name" value="Put_rhamnosyl_transferase"/>
</dbReference>
<dbReference type="CDD" id="cd00761">
    <property type="entry name" value="Glyco_tranf_GTA_type"/>
    <property type="match status" value="1"/>
</dbReference>
<accession>A0ABT5TXL1</accession>
<protein>
    <submittedName>
        <fullName evidence="1">Glycosyltransferase</fullName>
    </submittedName>
</protein>
<evidence type="ECO:0000313" key="2">
    <source>
        <dbReference type="Proteomes" id="UP001165561"/>
    </source>
</evidence>
<reference evidence="1" key="1">
    <citation type="submission" date="2023-02" db="EMBL/GenBank/DDBJ databases">
        <title>Georgenia sp.10Sc9-8, isolated from a soil sample collected from the Taklamakan desert.</title>
        <authorList>
            <person name="Liu S."/>
        </authorList>
    </citation>
    <scope>NUCLEOTIDE SEQUENCE</scope>
    <source>
        <strain evidence="1">10Sc9-8</strain>
    </source>
</reference>
<comment type="caution">
    <text evidence="1">The sequence shown here is derived from an EMBL/GenBank/DDBJ whole genome shotgun (WGS) entry which is preliminary data.</text>
</comment>
<proteinExistence type="predicted"/>
<organism evidence="1 2">
    <name type="scientific">Georgenia halotolerans</name>
    <dbReference type="NCBI Taxonomy" id="3028317"/>
    <lineage>
        <taxon>Bacteria</taxon>
        <taxon>Bacillati</taxon>
        <taxon>Actinomycetota</taxon>
        <taxon>Actinomycetes</taxon>
        <taxon>Micrococcales</taxon>
        <taxon>Bogoriellaceae</taxon>
        <taxon>Georgenia</taxon>
    </lineage>
</organism>
<gene>
    <name evidence="1" type="ORF">PU560_10090</name>
</gene>
<name>A0ABT5TXL1_9MICO</name>